<dbReference type="InterPro" id="IPR050900">
    <property type="entry name" value="Transposase_IS3/IS150/IS904"/>
</dbReference>
<feature type="compositionally biased region" description="Basic and acidic residues" evidence="2">
    <location>
        <begin position="22"/>
        <end position="43"/>
    </location>
</feature>
<dbReference type="Pfam" id="PF13276">
    <property type="entry name" value="HTH_21"/>
    <property type="match status" value="1"/>
</dbReference>
<dbReference type="SUPFAM" id="SSF53098">
    <property type="entry name" value="Ribonuclease H-like"/>
    <property type="match status" value="1"/>
</dbReference>
<evidence type="ECO:0000313" key="4">
    <source>
        <dbReference type="EMBL" id="HJG41102.1"/>
    </source>
</evidence>
<name>A0A921LUM0_9BIFI</name>
<dbReference type="PANTHER" id="PTHR46889:SF4">
    <property type="entry name" value="TRANSPOSASE INSO FOR INSERTION SEQUENCE ELEMENT IS911B-RELATED"/>
    <property type="match status" value="1"/>
</dbReference>
<feature type="region of interest" description="Disordered" evidence="2">
    <location>
        <begin position="1"/>
        <end position="43"/>
    </location>
</feature>
<dbReference type="GO" id="GO:0015074">
    <property type="term" value="P:DNA integration"/>
    <property type="evidence" value="ECO:0007669"/>
    <property type="project" value="InterPro"/>
</dbReference>
<dbReference type="GO" id="GO:0003676">
    <property type="term" value="F:nucleic acid binding"/>
    <property type="evidence" value="ECO:0007669"/>
    <property type="project" value="InterPro"/>
</dbReference>
<evidence type="ECO:0000256" key="1">
    <source>
        <dbReference type="ARBA" id="ARBA00002286"/>
    </source>
</evidence>
<feature type="domain" description="Integrase catalytic" evidence="3">
    <location>
        <begin position="187"/>
        <end position="350"/>
    </location>
</feature>
<organism evidence="4 5">
    <name type="scientific">Bifidobacterium pullorum subsp. gallinarum</name>
    <dbReference type="NCBI Taxonomy" id="78344"/>
    <lineage>
        <taxon>Bacteria</taxon>
        <taxon>Bacillati</taxon>
        <taxon>Actinomycetota</taxon>
        <taxon>Actinomycetes</taxon>
        <taxon>Bifidobacteriales</taxon>
        <taxon>Bifidobacteriaceae</taxon>
        <taxon>Bifidobacterium</taxon>
    </lineage>
</organism>
<dbReference type="Proteomes" id="UP000786560">
    <property type="component" value="Unassembled WGS sequence"/>
</dbReference>
<dbReference type="InterPro" id="IPR036397">
    <property type="entry name" value="RNaseH_sf"/>
</dbReference>
<dbReference type="InterPro" id="IPR012337">
    <property type="entry name" value="RNaseH-like_sf"/>
</dbReference>
<accession>A0A921LUM0</accession>
<dbReference type="PANTHER" id="PTHR46889">
    <property type="entry name" value="TRANSPOSASE INSF FOR INSERTION SEQUENCE IS3B-RELATED"/>
    <property type="match status" value="1"/>
</dbReference>
<dbReference type="Pfam" id="PF13333">
    <property type="entry name" value="rve_2"/>
    <property type="match status" value="1"/>
</dbReference>
<dbReference type="InterPro" id="IPR025948">
    <property type="entry name" value="HTH-like_dom"/>
</dbReference>
<dbReference type="NCBIfam" id="NF033516">
    <property type="entry name" value="transpos_IS3"/>
    <property type="match status" value="1"/>
</dbReference>
<dbReference type="Pfam" id="PF00665">
    <property type="entry name" value="rve"/>
    <property type="match status" value="1"/>
</dbReference>
<sequence>MRLGQEGRRRGLRPVGQPLPGRRGEPQAQEGERAAQARERDTFKSERLLRQQAAVGARAERAKFAFILLSEGVWTISEMCSALGVTRQGYRAWRKRPPSAHDRRDGELAAMISEVRAASRGIYGAPKVFQELRKAGARTSRKRVARIMRESGWAGTTRGCARRPKGGAKQAAPQPCAAPDLVKRDFSADGPDRLWFADITYVRTRQGWLYLAVVMDVWSRMIVGWSMSASMAAELADDALKMAIARRRPGKGCVHHSDHGSQYASLLLGKTMREAVIEPSMGSISSPWDNAAMESLMGVIKAECVHARTFESRERAALEIFEYIECFYNRVRTHSALGYLSPEEFERANRPEDDRRLKAA</sequence>
<dbReference type="PROSITE" id="PS50994">
    <property type="entry name" value="INTEGRASE"/>
    <property type="match status" value="1"/>
</dbReference>
<dbReference type="AlphaFoldDB" id="A0A921LUM0"/>
<dbReference type="RefSeq" id="WP_278710806.1">
    <property type="nucleotide sequence ID" value="NZ_DYUX01000005.1"/>
</dbReference>
<evidence type="ECO:0000256" key="2">
    <source>
        <dbReference type="SAM" id="MobiDB-lite"/>
    </source>
</evidence>
<dbReference type="Gene3D" id="3.30.420.10">
    <property type="entry name" value="Ribonuclease H-like superfamily/Ribonuclease H"/>
    <property type="match status" value="1"/>
</dbReference>
<comment type="function">
    <text evidence="1">Involved in the transposition of the insertion sequence.</text>
</comment>
<dbReference type="InterPro" id="IPR048020">
    <property type="entry name" value="Transpos_IS3"/>
</dbReference>
<reference evidence="4" key="2">
    <citation type="submission" date="2021-09" db="EMBL/GenBank/DDBJ databases">
        <authorList>
            <person name="Gilroy R."/>
        </authorList>
    </citation>
    <scope>NUCLEOTIDE SEQUENCE</scope>
    <source>
        <strain evidence="4">ChiBcolR7-4860</strain>
    </source>
</reference>
<dbReference type="EMBL" id="DYUX01000005">
    <property type="protein sequence ID" value="HJG41102.1"/>
    <property type="molecule type" value="Genomic_DNA"/>
</dbReference>
<comment type="caution">
    <text evidence="4">The sequence shown here is derived from an EMBL/GenBank/DDBJ whole genome shotgun (WGS) entry which is preliminary data.</text>
</comment>
<evidence type="ECO:0000313" key="5">
    <source>
        <dbReference type="Proteomes" id="UP000786560"/>
    </source>
</evidence>
<gene>
    <name evidence="4" type="ORF">K8U73_01720</name>
</gene>
<proteinExistence type="predicted"/>
<evidence type="ECO:0000259" key="3">
    <source>
        <dbReference type="PROSITE" id="PS50994"/>
    </source>
</evidence>
<reference evidence="4" key="1">
    <citation type="journal article" date="2021" name="PeerJ">
        <title>Extensive microbial diversity within the chicken gut microbiome revealed by metagenomics and culture.</title>
        <authorList>
            <person name="Gilroy R."/>
            <person name="Ravi A."/>
            <person name="Getino M."/>
            <person name="Pursley I."/>
            <person name="Horton D.L."/>
            <person name="Alikhan N.F."/>
            <person name="Baker D."/>
            <person name="Gharbi K."/>
            <person name="Hall N."/>
            <person name="Watson M."/>
            <person name="Adriaenssens E.M."/>
            <person name="Foster-Nyarko E."/>
            <person name="Jarju S."/>
            <person name="Secka A."/>
            <person name="Antonio M."/>
            <person name="Oren A."/>
            <person name="Chaudhuri R.R."/>
            <person name="La Ragione R."/>
            <person name="Hildebrand F."/>
            <person name="Pallen M.J."/>
        </authorList>
    </citation>
    <scope>NUCLEOTIDE SEQUENCE</scope>
    <source>
        <strain evidence="4">ChiBcolR7-4860</strain>
    </source>
</reference>
<protein>
    <submittedName>
        <fullName evidence="4">IS3 family transposase</fullName>
    </submittedName>
</protein>
<dbReference type="InterPro" id="IPR001584">
    <property type="entry name" value="Integrase_cat-core"/>
</dbReference>